<evidence type="ECO:0000259" key="6">
    <source>
        <dbReference type="Pfam" id="PF04335"/>
    </source>
</evidence>
<proteinExistence type="predicted"/>
<dbReference type="SUPFAM" id="SSF54427">
    <property type="entry name" value="NTF2-like"/>
    <property type="match status" value="1"/>
</dbReference>
<dbReference type="InterPro" id="IPR007430">
    <property type="entry name" value="VirB8"/>
</dbReference>
<dbReference type="Gene3D" id="3.10.450.230">
    <property type="entry name" value="VirB8 protein"/>
    <property type="match status" value="1"/>
</dbReference>
<evidence type="ECO:0000256" key="5">
    <source>
        <dbReference type="SAM" id="Phobius"/>
    </source>
</evidence>
<evidence type="ECO:0000313" key="7">
    <source>
        <dbReference type="EMBL" id="PRP68492.1"/>
    </source>
</evidence>
<comment type="caution">
    <text evidence="7">The sequence shown here is derived from an EMBL/GenBank/DDBJ whole genome shotgun (WGS) entry which is preliminary data.</text>
</comment>
<gene>
    <name evidence="7" type="ORF">BUE93_22085</name>
</gene>
<evidence type="ECO:0000256" key="2">
    <source>
        <dbReference type="ARBA" id="ARBA00022692"/>
    </source>
</evidence>
<feature type="domain" description="Bacterial virulence protein VirB8" evidence="6">
    <location>
        <begin position="23"/>
        <end position="223"/>
    </location>
</feature>
<evidence type="ECO:0000256" key="1">
    <source>
        <dbReference type="ARBA" id="ARBA00004167"/>
    </source>
</evidence>
<evidence type="ECO:0000256" key="3">
    <source>
        <dbReference type="ARBA" id="ARBA00022989"/>
    </source>
</evidence>
<evidence type="ECO:0000256" key="4">
    <source>
        <dbReference type="ARBA" id="ARBA00023136"/>
    </source>
</evidence>
<organism evidence="7 8">
    <name type="scientific">Chromobacterium amazonense</name>
    <dbReference type="NCBI Taxonomy" id="1382803"/>
    <lineage>
        <taxon>Bacteria</taxon>
        <taxon>Pseudomonadati</taxon>
        <taxon>Pseudomonadota</taxon>
        <taxon>Betaproteobacteria</taxon>
        <taxon>Neisseriales</taxon>
        <taxon>Chromobacteriaceae</taxon>
        <taxon>Chromobacterium</taxon>
    </lineage>
</organism>
<dbReference type="Pfam" id="PF04335">
    <property type="entry name" value="VirB8"/>
    <property type="match status" value="1"/>
</dbReference>
<accession>A0A2S9WYE2</accession>
<keyword evidence="2 5" id="KW-0812">Transmembrane</keyword>
<sequence length="233" mass="25704">MKLSHVTEQALAFESVLELKNQRSIRAAWSVAGVSIVIATMAVGALMIAMPLKTTELRVVAVDSQTGMSKELTSVDSRTLSENEALSEFFVSRYISLRTGYNYMSLQNDYDTVQLYSSPQVKDAYLAEWAVSNSPDVMYGQSRLITGEAISISIQPGTDEYRVAQVRVKLTDRNLQLLGSEPAVSYANVTLTYAFNPKSKMSAAERLVNPLGFKVMSWHLAKELKGAQHAAPR</sequence>
<feature type="transmembrane region" description="Helical" evidence="5">
    <location>
        <begin position="27"/>
        <end position="49"/>
    </location>
</feature>
<dbReference type="AlphaFoldDB" id="A0A2S9WYE2"/>
<keyword evidence="3 5" id="KW-1133">Transmembrane helix</keyword>
<dbReference type="RefSeq" id="WP_106078296.1">
    <property type="nucleotide sequence ID" value="NZ_MTBD01000124.1"/>
</dbReference>
<dbReference type="GO" id="GO:0016020">
    <property type="term" value="C:membrane"/>
    <property type="evidence" value="ECO:0007669"/>
    <property type="project" value="UniProtKB-SubCell"/>
</dbReference>
<dbReference type="OrthoDB" id="9816242at2"/>
<dbReference type="Proteomes" id="UP000239469">
    <property type="component" value="Unassembled WGS sequence"/>
</dbReference>
<dbReference type="CDD" id="cd16424">
    <property type="entry name" value="VirB8"/>
    <property type="match status" value="1"/>
</dbReference>
<name>A0A2S9WYE2_9NEIS</name>
<dbReference type="InterPro" id="IPR032710">
    <property type="entry name" value="NTF2-like_dom_sf"/>
</dbReference>
<protein>
    <recommendedName>
        <fullName evidence="6">Bacterial virulence protein VirB8 domain-containing protein</fullName>
    </recommendedName>
</protein>
<keyword evidence="4 5" id="KW-0472">Membrane</keyword>
<evidence type="ECO:0000313" key="8">
    <source>
        <dbReference type="Proteomes" id="UP000239469"/>
    </source>
</evidence>
<comment type="subcellular location">
    <subcellularLocation>
        <location evidence="1">Membrane</location>
        <topology evidence="1">Single-pass membrane protein</topology>
    </subcellularLocation>
</comment>
<reference evidence="7 8" key="1">
    <citation type="submission" date="2017-01" db="EMBL/GenBank/DDBJ databases">
        <title>New insights into the genetic diversity of Chromobacterium isolated from tropical freshwater lake.</title>
        <authorList>
            <person name="Santos A.B."/>
            <person name="Nascimento A.M."/>
            <person name="Da Silva P.C."/>
        </authorList>
    </citation>
    <scope>NUCLEOTIDE SEQUENCE [LARGE SCALE GENOMIC DNA]</scope>
    <source>
        <strain evidence="7 8">56AF</strain>
    </source>
</reference>
<dbReference type="EMBL" id="MTBD01000124">
    <property type="protein sequence ID" value="PRP68492.1"/>
    <property type="molecule type" value="Genomic_DNA"/>
</dbReference>